<keyword evidence="2" id="KW-1185">Reference proteome</keyword>
<dbReference type="AlphaFoldDB" id="A0A182XTX1"/>
<organism evidence="1 2">
    <name type="scientific">Anopheles quadriannulatus</name>
    <name type="common">Mosquito</name>
    <dbReference type="NCBI Taxonomy" id="34691"/>
    <lineage>
        <taxon>Eukaryota</taxon>
        <taxon>Metazoa</taxon>
        <taxon>Ecdysozoa</taxon>
        <taxon>Arthropoda</taxon>
        <taxon>Hexapoda</taxon>
        <taxon>Insecta</taxon>
        <taxon>Pterygota</taxon>
        <taxon>Neoptera</taxon>
        <taxon>Endopterygota</taxon>
        <taxon>Diptera</taxon>
        <taxon>Nematocera</taxon>
        <taxon>Culicoidea</taxon>
        <taxon>Culicidae</taxon>
        <taxon>Anophelinae</taxon>
        <taxon>Anopheles</taxon>
    </lineage>
</organism>
<accession>A0A182XTX1</accession>
<sequence>MVLGRSVKIALASIHRWLNARIFRAHLPELAIVMFWLNVTTEYFPTILVQRVGERQEHQLRQTSLVELIKLRFFVFNVVLQQSNLFQMFRC</sequence>
<dbReference type="Proteomes" id="UP000076407">
    <property type="component" value="Unassembled WGS sequence"/>
</dbReference>
<proteinExistence type="predicted"/>
<evidence type="ECO:0000313" key="1">
    <source>
        <dbReference type="EnsemblMetazoa" id="AQUA015252-PA"/>
    </source>
</evidence>
<dbReference type="EnsemblMetazoa" id="AQUA015252-RA">
    <property type="protein sequence ID" value="AQUA015252-PA"/>
    <property type="gene ID" value="AQUA015252"/>
</dbReference>
<protein>
    <submittedName>
        <fullName evidence="1">Uncharacterized protein</fullName>
    </submittedName>
</protein>
<reference evidence="1" key="1">
    <citation type="submission" date="2020-05" db="UniProtKB">
        <authorList>
            <consortium name="EnsemblMetazoa"/>
        </authorList>
    </citation>
    <scope>IDENTIFICATION</scope>
    <source>
        <strain evidence="1">SANGQUA</strain>
    </source>
</reference>
<name>A0A182XTX1_ANOQN</name>
<evidence type="ECO:0000313" key="2">
    <source>
        <dbReference type="Proteomes" id="UP000076407"/>
    </source>
</evidence>
<dbReference type="VEuPathDB" id="VectorBase:AQUA015252"/>